<name>A0A067C0T2_SAPPC</name>
<dbReference type="GeneID" id="24131943"/>
<keyword evidence="2" id="KW-1185">Reference proteome</keyword>
<accession>A0A067C0T2</accession>
<dbReference type="AlphaFoldDB" id="A0A067C0T2"/>
<reference evidence="1 2" key="1">
    <citation type="journal article" date="2013" name="PLoS Genet.">
        <title>Distinctive expansion of potential virulence genes in the genome of the oomycete fish pathogen Saprolegnia parasitica.</title>
        <authorList>
            <person name="Jiang R.H."/>
            <person name="de Bruijn I."/>
            <person name="Haas B.J."/>
            <person name="Belmonte R."/>
            <person name="Lobach L."/>
            <person name="Christie J."/>
            <person name="van den Ackerveken G."/>
            <person name="Bottin A."/>
            <person name="Bulone V."/>
            <person name="Diaz-Moreno S.M."/>
            <person name="Dumas B."/>
            <person name="Fan L."/>
            <person name="Gaulin E."/>
            <person name="Govers F."/>
            <person name="Grenville-Briggs L.J."/>
            <person name="Horner N.R."/>
            <person name="Levin J.Z."/>
            <person name="Mammella M."/>
            <person name="Meijer H.J."/>
            <person name="Morris P."/>
            <person name="Nusbaum C."/>
            <person name="Oome S."/>
            <person name="Phillips A.J."/>
            <person name="van Rooyen D."/>
            <person name="Rzeszutek E."/>
            <person name="Saraiva M."/>
            <person name="Secombes C.J."/>
            <person name="Seidl M.F."/>
            <person name="Snel B."/>
            <person name="Stassen J.H."/>
            <person name="Sykes S."/>
            <person name="Tripathy S."/>
            <person name="van den Berg H."/>
            <person name="Vega-Arreguin J.C."/>
            <person name="Wawra S."/>
            <person name="Young S.K."/>
            <person name="Zeng Q."/>
            <person name="Dieguez-Uribeondo J."/>
            <person name="Russ C."/>
            <person name="Tyler B.M."/>
            <person name="van West P."/>
        </authorList>
    </citation>
    <scope>NUCLEOTIDE SEQUENCE [LARGE SCALE GENOMIC DNA]</scope>
    <source>
        <strain evidence="1 2">CBS 223.65</strain>
    </source>
</reference>
<dbReference type="OrthoDB" id="71311at2759"/>
<protein>
    <recommendedName>
        <fullName evidence="3">Roadblock/LAMTOR2 domain-containing protein</fullName>
    </recommendedName>
</protein>
<sequence length="152" mass="16806">MDVVGRCFCCATRRRKERRKRLLVATLDRVADVYPGTSYLCLLDDAGEIVAQTTGHGHAAASMNPDELAAVITTLRRSVALFASSLNHNETQAVHIKGENHIFSCYGLETHVLAFYSVMASVDVEAFDCSRADKRLDDVCRELQRIATTTTI</sequence>
<dbReference type="VEuPathDB" id="FungiDB:SPRG_09793"/>
<dbReference type="OMA" id="HIHIRGE"/>
<dbReference type="Gene3D" id="3.30.450.30">
    <property type="entry name" value="Dynein light chain 2a, cytoplasmic"/>
    <property type="match status" value="1"/>
</dbReference>
<dbReference type="RefSeq" id="XP_012204834.1">
    <property type="nucleotide sequence ID" value="XM_012349444.1"/>
</dbReference>
<evidence type="ECO:0000313" key="1">
    <source>
        <dbReference type="EMBL" id="KDO24404.1"/>
    </source>
</evidence>
<organism evidence="1 2">
    <name type="scientific">Saprolegnia parasitica (strain CBS 223.65)</name>
    <dbReference type="NCBI Taxonomy" id="695850"/>
    <lineage>
        <taxon>Eukaryota</taxon>
        <taxon>Sar</taxon>
        <taxon>Stramenopiles</taxon>
        <taxon>Oomycota</taxon>
        <taxon>Saprolegniomycetes</taxon>
        <taxon>Saprolegniales</taxon>
        <taxon>Saprolegniaceae</taxon>
        <taxon>Saprolegnia</taxon>
    </lineage>
</organism>
<dbReference type="EMBL" id="KK583242">
    <property type="protein sequence ID" value="KDO24404.1"/>
    <property type="molecule type" value="Genomic_DNA"/>
</dbReference>
<evidence type="ECO:0000313" key="2">
    <source>
        <dbReference type="Proteomes" id="UP000030745"/>
    </source>
</evidence>
<evidence type="ECO:0008006" key="3">
    <source>
        <dbReference type="Google" id="ProtNLM"/>
    </source>
</evidence>
<proteinExistence type="predicted"/>
<dbReference type="Proteomes" id="UP000030745">
    <property type="component" value="Unassembled WGS sequence"/>
</dbReference>
<dbReference type="KEGG" id="spar:SPRG_09793"/>
<gene>
    <name evidence="1" type="ORF">SPRG_09793</name>
</gene>